<dbReference type="EMBL" id="BTSX01000005">
    <property type="protein sequence ID" value="GMT01569.1"/>
    <property type="molecule type" value="Genomic_DNA"/>
</dbReference>
<feature type="non-terminal residue" evidence="2">
    <location>
        <position position="1"/>
    </location>
</feature>
<sequence>VLQLFIFPVTTISVLANLTLITIISSTHVLHVGAYRYLLLSFAVVDILISIVHFLVVPGIQMTEFGFIFFGFRFIGEATVVGMVTDLIFIALFYQTFVLLVFHYAYRYLIICDPAWRNFVSGNHPWRNWIAIALTVDAMFIGGYMVAIKFGGLPNDSTRAAFAPMLKAAYNIDLLAPNRPGYLCLAYRVL</sequence>
<feature type="transmembrane region" description="Helical" evidence="1">
    <location>
        <begin position="37"/>
        <end position="56"/>
    </location>
</feature>
<organism evidence="2 3">
    <name type="scientific">Pristionchus entomophagus</name>
    <dbReference type="NCBI Taxonomy" id="358040"/>
    <lineage>
        <taxon>Eukaryota</taxon>
        <taxon>Metazoa</taxon>
        <taxon>Ecdysozoa</taxon>
        <taxon>Nematoda</taxon>
        <taxon>Chromadorea</taxon>
        <taxon>Rhabditida</taxon>
        <taxon>Rhabditina</taxon>
        <taxon>Diplogasteromorpha</taxon>
        <taxon>Diplogasteroidea</taxon>
        <taxon>Neodiplogasteridae</taxon>
        <taxon>Pristionchus</taxon>
    </lineage>
</organism>
<keyword evidence="3" id="KW-1185">Reference proteome</keyword>
<evidence type="ECO:0008006" key="4">
    <source>
        <dbReference type="Google" id="ProtNLM"/>
    </source>
</evidence>
<dbReference type="PANTHER" id="PTHR22943:SF248">
    <property type="entry name" value="SEVEN TM RECEPTOR"/>
    <property type="match status" value="1"/>
</dbReference>
<feature type="transmembrane region" description="Helical" evidence="1">
    <location>
        <begin position="126"/>
        <end position="147"/>
    </location>
</feature>
<protein>
    <recommendedName>
        <fullName evidence="4">G protein-coupled receptor</fullName>
    </recommendedName>
</protein>
<dbReference type="SUPFAM" id="SSF81321">
    <property type="entry name" value="Family A G protein-coupled receptor-like"/>
    <property type="match status" value="1"/>
</dbReference>
<comment type="caution">
    <text evidence="2">The sequence shown here is derived from an EMBL/GenBank/DDBJ whole genome shotgun (WGS) entry which is preliminary data.</text>
</comment>
<keyword evidence="1" id="KW-0472">Membrane</keyword>
<feature type="transmembrane region" description="Helical" evidence="1">
    <location>
        <begin position="87"/>
        <end position="106"/>
    </location>
</feature>
<proteinExistence type="predicted"/>
<keyword evidence="1" id="KW-1133">Transmembrane helix</keyword>
<evidence type="ECO:0000313" key="3">
    <source>
        <dbReference type="Proteomes" id="UP001432027"/>
    </source>
</evidence>
<evidence type="ECO:0000256" key="1">
    <source>
        <dbReference type="SAM" id="Phobius"/>
    </source>
</evidence>
<accession>A0AAV5U635</accession>
<dbReference type="PANTHER" id="PTHR22943">
    <property type="entry name" value="7-TRANSMEMBRANE DOMAIN RECEPTOR C.ELEGANS"/>
    <property type="match status" value="1"/>
</dbReference>
<gene>
    <name evidence="2" type="ORF">PENTCL1PPCAC_23743</name>
</gene>
<evidence type="ECO:0000313" key="2">
    <source>
        <dbReference type="EMBL" id="GMT01569.1"/>
    </source>
</evidence>
<name>A0AAV5U635_9BILA</name>
<reference evidence="2" key="1">
    <citation type="submission" date="2023-10" db="EMBL/GenBank/DDBJ databases">
        <title>Genome assembly of Pristionchus species.</title>
        <authorList>
            <person name="Yoshida K."/>
            <person name="Sommer R.J."/>
        </authorList>
    </citation>
    <scope>NUCLEOTIDE SEQUENCE</scope>
    <source>
        <strain evidence="2">RS0144</strain>
    </source>
</reference>
<dbReference type="Pfam" id="PF10326">
    <property type="entry name" value="7TM_GPCR_Str"/>
    <property type="match status" value="1"/>
</dbReference>
<dbReference type="Proteomes" id="UP001432027">
    <property type="component" value="Unassembled WGS sequence"/>
</dbReference>
<feature type="non-terminal residue" evidence="2">
    <location>
        <position position="190"/>
    </location>
</feature>
<keyword evidence="1" id="KW-0812">Transmembrane</keyword>
<dbReference type="InterPro" id="IPR019428">
    <property type="entry name" value="7TM_GPCR_serpentine_rcpt_Str"/>
</dbReference>
<feature type="transmembrane region" description="Helical" evidence="1">
    <location>
        <begin position="6"/>
        <end position="25"/>
    </location>
</feature>
<dbReference type="AlphaFoldDB" id="A0AAV5U635"/>